<accession>A0A067ML20</accession>
<dbReference type="InParanoid" id="A0A067ML20"/>
<dbReference type="EMBL" id="KL198051">
    <property type="protein sequence ID" value="KDQ12261.1"/>
    <property type="molecule type" value="Genomic_DNA"/>
</dbReference>
<dbReference type="AlphaFoldDB" id="A0A067ML20"/>
<proteinExistence type="predicted"/>
<protein>
    <recommendedName>
        <fullName evidence="1">HNH nuclease domain-containing protein</fullName>
    </recommendedName>
</protein>
<dbReference type="Pfam" id="PF13391">
    <property type="entry name" value="HNH_2"/>
    <property type="match status" value="1"/>
</dbReference>
<dbReference type="OrthoDB" id="2142759at2759"/>
<evidence type="ECO:0000313" key="2">
    <source>
        <dbReference type="EMBL" id="KDQ12261.1"/>
    </source>
</evidence>
<evidence type="ECO:0000313" key="3">
    <source>
        <dbReference type="Proteomes" id="UP000027195"/>
    </source>
</evidence>
<dbReference type="STRING" id="930990.A0A067ML20"/>
<reference evidence="3" key="1">
    <citation type="journal article" date="2014" name="Proc. Natl. Acad. Sci. U.S.A.">
        <title>Extensive sampling of basidiomycete genomes demonstrates inadequacy of the white-rot/brown-rot paradigm for wood decay fungi.</title>
        <authorList>
            <person name="Riley R."/>
            <person name="Salamov A.A."/>
            <person name="Brown D.W."/>
            <person name="Nagy L.G."/>
            <person name="Floudas D."/>
            <person name="Held B.W."/>
            <person name="Levasseur A."/>
            <person name="Lombard V."/>
            <person name="Morin E."/>
            <person name="Otillar R."/>
            <person name="Lindquist E.A."/>
            <person name="Sun H."/>
            <person name="LaButti K.M."/>
            <person name="Schmutz J."/>
            <person name="Jabbour D."/>
            <person name="Luo H."/>
            <person name="Baker S.E."/>
            <person name="Pisabarro A.G."/>
            <person name="Walton J.D."/>
            <person name="Blanchette R.A."/>
            <person name="Henrissat B."/>
            <person name="Martin F."/>
            <person name="Cullen D."/>
            <person name="Hibbett D.S."/>
            <person name="Grigoriev I.V."/>
        </authorList>
    </citation>
    <scope>NUCLEOTIDE SEQUENCE [LARGE SCALE GENOMIC DNA]</scope>
    <source>
        <strain evidence="3">FD-172 SS1</strain>
    </source>
</reference>
<gene>
    <name evidence="2" type="ORF">BOTBODRAFT_146746</name>
</gene>
<feature type="domain" description="HNH nuclease" evidence="1">
    <location>
        <begin position="137"/>
        <end position="212"/>
    </location>
</feature>
<dbReference type="Proteomes" id="UP000027195">
    <property type="component" value="Unassembled WGS sequence"/>
</dbReference>
<evidence type="ECO:0000259" key="1">
    <source>
        <dbReference type="Pfam" id="PF13391"/>
    </source>
</evidence>
<sequence>MRTDQEKHEDSCDGLEEDRNVTVFSGGSGELLAGFWQHGAVTIKIFYDMLTFILIFDPYELAEVGWALFNDCGERLRQSDATPLPLGVYRINRADGTPCDVALTDEQYRKRTRSKNSSSITPRVSFKTRIRERDKRCVVSGEPVRRGRYDAFIATHIFPVAHQISWMELEFASQIQDHHPSAGENRINSIQNGMLLSSDIASLWSSYLCAIHPGTYQILYFTMTTARGVPEGGVISFNHCKPHERPLDSLLREHWRQCILTHVKGAGAKPEEFDFDFGTGDVDLEDETKWGGGTGKEMLEVELRRRLATNL</sequence>
<dbReference type="InterPro" id="IPR003615">
    <property type="entry name" value="HNH_nuc"/>
</dbReference>
<name>A0A067ML20_BOTB1</name>
<keyword evidence="3" id="KW-1185">Reference proteome</keyword>
<dbReference type="HOGENOM" id="CLU_055165_0_0_1"/>
<organism evidence="2 3">
    <name type="scientific">Botryobasidium botryosum (strain FD-172 SS1)</name>
    <dbReference type="NCBI Taxonomy" id="930990"/>
    <lineage>
        <taxon>Eukaryota</taxon>
        <taxon>Fungi</taxon>
        <taxon>Dikarya</taxon>
        <taxon>Basidiomycota</taxon>
        <taxon>Agaricomycotina</taxon>
        <taxon>Agaricomycetes</taxon>
        <taxon>Cantharellales</taxon>
        <taxon>Botryobasidiaceae</taxon>
        <taxon>Botryobasidium</taxon>
    </lineage>
</organism>